<dbReference type="EMBL" id="LYPA01000067">
    <property type="protein sequence ID" value="OBR64030.1"/>
    <property type="molecule type" value="Genomic_DNA"/>
</dbReference>
<comment type="caution">
    <text evidence="2">The sequence shown here is derived from an EMBL/GenBank/DDBJ whole genome shotgun (WGS) entry which is preliminary data.</text>
</comment>
<dbReference type="AlphaFoldDB" id="A0A1A5YF61"/>
<proteinExistence type="predicted"/>
<organism evidence="2 3">
    <name type="scientific">Paenibacillus oryzae</name>
    <dbReference type="NCBI Taxonomy" id="1844972"/>
    <lineage>
        <taxon>Bacteria</taxon>
        <taxon>Bacillati</taxon>
        <taxon>Bacillota</taxon>
        <taxon>Bacilli</taxon>
        <taxon>Bacillales</taxon>
        <taxon>Paenibacillaceae</taxon>
        <taxon>Paenibacillus</taxon>
    </lineage>
</organism>
<dbReference type="SUPFAM" id="SSF53807">
    <property type="entry name" value="Helical backbone' metal receptor"/>
    <property type="match status" value="1"/>
</dbReference>
<evidence type="ECO:0000313" key="3">
    <source>
        <dbReference type="Proteomes" id="UP000092024"/>
    </source>
</evidence>
<gene>
    <name evidence="2" type="ORF">A7K91_20270</name>
</gene>
<dbReference type="RefSeq" id="WP_068685435.1">
    <property type="nucleotide sequence ID" value="NZ_LYPA01000067.1"/>
</dbReference>
<sequence>MISELSHYAGDRLFIVVGPEEEDRLQFQRLCESELWRSIEAVQAGRVHLLTTDWLYGDPISLEGQLAELPAVMQQ</sequence>
<evidence type="ECO:0000259" key="1">
    <source>
        <dbReference type="PROSITE" id="PS50983"/>
    </source>
</evidence>
<feature type="domain" description="Fe/B12 periplasmic-binding" evidence="1">
    <location>
        <begin position="1"/>
        <end position="75"/>
    </location>
</feature>
<dbReference type="InterPro" id="IPR002491">
    <property type="entry name" value="ABC_transptr_periplasmic_BD"/>
</dbReference>
<dbReference type="OrthoDB" id="2461801at2"/>
<evidence type="ECO:0000313" key="2">
    <source>
        <dbReference type="EMBL" id="OBR64030.1"/>
    </source>
</evidence>
<name>A0A1A5YF61_9BACL</name>
<dbReference type="Gene3D" id="3.40.50.1980">
    <property type="entry name" value="Nitrogenase molybdenum iron protein domain"/>
    <property type="match status" value="1"/>
</dbReference>
<protein>
    <recommendedName>
        <fullName evidence="1">Fe/B12 periplasmic-binding domain-containing protein</fullName>
    </recommendedName>
</protein>
<dbReference type="PROSITE" id="PS50983">
    <property type="entry name" value="FE_B12_PBP"/>
    <property type="match status" value="1"/>
</dbReference>
<dbReference type="STRING" id="1844972.A7K91_20270"/>
<dbReference type="Proteomes" id="UP000092024">
    <property type="component" value="Unassembled WGS sequence"/>
</dbReference>
<reference evidence="2 3" key="1">
    <citation type="submission" date="2016-05" db="EMBL/GenBank/DDBJ databases">
        <title>Paenibacillus oryzae. sp. nov., isolated from the rice root.</title>
        <authorList>
            <person name="Zhang J."/>
            <person name="Zhang X."/>
        </authorList>
    </citation>
    <scope>NUCLEOTIDE SEQUENCE [LARGE SCALE GENOMIC DNA]</scope>
    <source>
        <strain evidence="2 3">1DrF-4</strain>
    </source>
</reference>
<accession>A0A1A5YF61</accession>
<keyword evidence="3" id="KW-1185">Reference proteome</keyword>